<dbReference type="GO" id="GO:0019509">
    <property type="term" value="P:L-methionine salvage from methylthioadenosine"/>
    <property type="evidence" value="ECO:0007669"/>
    <property type="project" value="UniProtKB-UniRule"/>
</dbReference>
<proteinExistence type="inferred from homology"/>
<evidence type="ECO:0000256" key="1">
    <source>
        <dbReference type="ARBA" id="ARBA00022605"/>
    </source>
</evidence>
<keyword evidence="6" id="KW-0963">Cytoplasm</keyword>
<sequence length="327" mass="36994">MYNSVILHETERRSNSLPPATTPGTTQTMWKAIPRPLQMTNMPAKQPREEMATPEGEVSELDYEVVLLDIEGTTTPITFVKDVLFPLAKNNVRRFLERNWDSAQCQEDVLALKIQAENDKDVDGVVSILDSDNDHKDIIIESVVKNVIWQMNSDRKTTALKQLQGHIWREAYENEEIKGDLFEDVLPAFKYWTSNNIKIFIYSSGSIDAQRLLFGNSTFGDLLKYISGHFDTKVGAKTEPKSYKAISDIIHTKPSRILFVTDVTKEARAAFEAGFTTAISIRPGNAELTKTEKGSFRTIATFNELYEPMTEDSPAKKTAKTDEKDFI</sequence>
<comment type="function">
    <text evidence="6">Bifunctional enzyme that catalyzes the enolization of 2,3-diketo-5-methylthiopentyl-1-phosphate (DK-MTP-1-P) into the intermediate 2-hydroxy-3-keto-5-methylthiopentenyl-1-phosphate (HK-MTPenyl-1-P), which is then dephosphorylated to form the acireductone 1,2-dihydroxy-3-keto-5-methylthiopentene (DHK-MTPene).</text>
</comment>
<keyword evidence="5 6" id="KW-0486">Methionine biosynthesis</keyword>
<feature type="region of interest" description="Disordered" evidence="7">
    <location>
        <begin position="8"/>
        <end position="27"/>
    </location>
</feature>
<dbReference type="InterPro" id="IPR027511">
    <property type="entry name" value="ENOPH1_eukaryotes"/>
</dbReference>
<comment type="cofactor">
    <cofactor evidence="6">
        <name>Mg(2+)</name>
        <dbReference type="ChEBI" id="CHEBI:18420"/>
    </cofactor>
    <text evidence="6">Binds 1 Mg(2+) ion per subunit.</text>
</comment>
<feature type="binding site" evidence="6">
    <location>
        <position position="71"/>
    </location>
    <ligand>
        <name>Mg(2+)</name>
        <dbReference type="ChEBI" id="CHEBI:18420"/>
    </ligand>
</feature>
<reference evidence="8" key="1">
    <citation type="journal article" date="2023" name="G3 (Bethesda)">
        <title>Whole genome assembly and annotation of the endangered Caribbean coral Acropora cervicornis.</title>
        <authorList>
            <person name="Selwyn J.D."/>
            <person name="Vollmer S.V."/>
        </authorList>
    </citation>
    <scope>NUCLEOTIDE SEQUENCE</scope>
    <source>
        <strain evidence="8">K2</strain>
    </source>
</reference>
<dbReference type="PANTHER" id="PTHR20371:SF1">
    <property type="entry name" value="ENOLASE-PHOSPHATASE E1"/>
    <property type="match status" value="1"/>
</dbReference>
<evidence type="ECO:0000313" key="8">
    <source>
        <dbReference type="EMBL" id="KAK2554179.1"/>
    </source>
</evidence>
<keyword evidence="1 6" id="KW-0028">Amino-acid biosynthesis</keyword>
<dbReference type="GO" id="GO:0005737">
    <property type="term" value="C:cytoplasm"/>
    <property type="evidence" value="ECO:0007669"/>
    <property type="project" value="UniProtKB-SubCell"/>
</dbReference>
<dbReference type="AlphaFoldDB" id="A0AAD9UY07"/>
<comment type="similarity">
    <text evidence="6">Belongs to the HAD-like hydrolase superfamily. MasA/MtnC family.</text>
</comment>
<dbReference type="GO" id="GO:0000287">
    <property type="term" value="F:magnesium ion binding"/>
    <property type="evidence" value="ECO:0007669"/>
    <property type="project" value="UniProtKB-UniRule"/>
</dbReference>
<dbReference type="EMBL" id="JARQWQ010000072">
    <property type="protein sequence ID" value="KAK2554179.1"/>
    <property type="molecule type" value="Genomic_DNA"/>
</dbReference>
<dbReference type="NCBIfam" id="TIGR01691">
    <property type="entry name" value="enolase-ppase"/>
    <property type="match status" value="1"/>
</dbReference>
<dbReference type="GO" id="GO:0005634">
    <property type="term" value="C:nucleus"/>
    <property type="evidence" value="ECO:0007669"/>
    <property type="project" value="UniProtKB-SubCell"/>
</dbReference>
<dbReference type="InterPro" id="IPR036412">
    <property type="entry name" value="HAD-like_sf"/>
</dbReference>
<evidence type="ECO:0000256" key="4">
    <source>
        <dbReference type="ARBA" id="ARBA00022842"/>
    </source>
</evidence>
<dbReference type="Gene3D" id="3.40.50.1000">
    <property type="entry name" value="HAD superfamily/HAD-like"/>
    <property type="match status" value="1"/>
</dbReference>
<reference evidence="8" key="2">
    <citation type="journal article" date="2023" name="Science">
        <title>Genomic signatures of disease resistance in endangered staghorn corals.</title>
        <authorList>
            <person name="Vollmer S.V."/>
            <person name="Selwyn J.D."/>
            <person name="Despard B.A."/>
            <person name="Roesel C.L."/>
        </authorList>
    </citation>
    <scope>NUCLEOTIDE SEQUENCE</scope>
    <source>
        <strain evidence="8">K2</strain>
    </source>
</reference>
<dbReference type="NCBIfam" id="TIGR01549">
    <property type="entry name" value="HAD-SF-IA-v1"/>
    <property type="match status" value="1"/>
</dbReference>
<feature type="compositionally biased region" description="Polar residues" evidence="7">
    <location>
        <begin position="15"/>
        <end position="27"/>
    </location>
</feature>
<evidence type="ECO:0000256" key="5">
    <source>
        <dbReference type="ARBA" id="ARBA00023167"/>
    </source>
</evidence>
<keyword evidence="6" id="KW-0539">Nucleus</keyword>
<feature type="binding site" evidence="6">
    <location>
        <position position="262"/>
    </location>
    <ligand>
        <name>Mg(2+)</name>
        <dbReference type="ChEBI" id="CHEBI:18420"/>
    </ligand>
</feature>
<dbReference type="GO" id="GO:0043874">
    <property type="term" value="F:acireductone synthase activity"/>
    <property type="evidence" value="ECO:0007669"/>
    <property type="project" value="UniProtKB-EC"/>
</dbReference>
<feature type="binding site" evidence="6">
    <location>
        <position position="69"/>
    </location>
    <ligand>
        <name>Mg(2+)</name>
        <dbReference type="ChEBI" id="CHEBI:18420"/>
    </ligand>
</feature>
<dbReference type="SUPFAM" id="SSF56784">
    <property type="entry name" value="HAD-like"/>
    <property type="match status" value="1"/>
</dbReference>
<feature type="binding site" evidence="6">
    <location>
        <position position="237"/>
    </location>
    <ligand>
        <name>substrate</name>
    </ligand>
</feature>
<gene>
    <name evidence="8" type="ORF">P5673_024537</name>
</gene>
<dbReference type="SFLD" id="SFLDG01129">
    <property type="entry name" value="C1.5:_HAD__Beta-PGM__Phosphata"/>
    <property type="match status" value="1"/>
</dbReference>
<dbReference type="EC" id="3.1.3.77" evidence="6"/>
<dbReference type="SFLD" id="SFLDF00044">
    <property type="entry name" value="enolase-phosphatase"/>
    <property type="match status" value="1"/>
</dbReference>
<dbReference type="HAMAP" id="MF_03117">
    <property type="entry name" value="Salvage_MtnC_euk"/>
    <property type="match status" value="1"/>
</dbReference>
<evidence type="ECO:0000256" key="6">
    <source>
        <dbReference type="HAMAP-Rule" id="MF_03117"/>
    </source>
</evidence>
<keyword evidence="2 6" id="KW-0479">Metal-binding</keyword>
<keyword evidence="9" id="KW-1185">Reference proteome</keyword>
<comment type="caution">
    <text evidence="8">The sequence shown here is derived from an EMBL/GenBank/DDBJ whole genome shotgun (WGS) entry which is preliminary data.</text>
</comment>
<dbReference type="CDD" id="cd01629">
    <property type="entry name" value="HAD_EP"/>
    <property type="match status" value="1"/>
</dbReference>
<feature type="binding site" evidence="6">
    <location>
        <begin position="203"/>
        <end position="204"/>
    </location>
    <ligand>
        <name>substrate</name>
    </ligand>
</feature>
<evidence type="ECO:0000256" key="2">
    <source>
        <dbReference type="ARBA" id="ARBA00022723"/>
    </source>
</evidence>
<comment type="catalytic activity">
    <reaction evidence="6">
        <text>5-methylsulfanyl-2,3-dioxopentyl phosphate + H2O = 1,2-dihydroxy-5-(methylsulfanyl)pent-1-en-3-one + phosphate</text>
        <dbReference type="Rhea" id="RHEA:21700"/>
        <dbReference type="ChEBI" id="CHEBI:15377"/>
        <dbReference type="ChEBI" id="CHEBI:43474"/>
        <dbReference type="ChEBI" id="CHEBI:49252"/>
        <dbReference type="ChEBI" id="CHEBI:58828"/>
        <dbReference type="EC" id="3.1.3.77"/>
    </reaction>
</comment>
<comment type="subcellular location">
    <subcellularLocation>
        <location evidence="6">Cytoplasm</location>
    </subcellularLocation>
    <subcellularLocation>
        <location evidence="6">Nucleus</location>
    </subcellularLocation>
</comment>
<protein>
    <recommendedName>
        <fullName evidence="6">Enolase-phosphatase E1</fullName>
        <ecNumber evidence="6">3.1.3.77</ecNumber>
    </recommendedName>
    <alternativeName>
        <fullName evidence="6">2,3-diketo-5-methylthio-1-phosphopentane phosphatase</fullName>
    </alternativeName>
</protein>
<comment type="pathway">
    <text evidence="6">Amino-acid biosynthesis; L-methionine biosynthesis via salvage pathway; L-methionine from S-methyl-5-thio-alpha-D-ribose 1-phosphate: step 3/6.</text>
</comment>
<comment type="subunit">
    <text evidence="6">Monomer.</text>
</comment>
<evidence type="ECO:0000256" key="7">
    <source>
        <dbReference type="SAM" id="MobiDB-lite"/>
    </source>
</evidence>
<keyword evidence="3 6" id="KW-0378">Hydrolase</keyword>
<dbReference type="InterPro" id="IPR006439">
    <property type="entry name" value="HAD-SF_hydro_IA"/>
</dbReference>
<evidence type="ECO:0000256" key="3">
    <source>
        <dbReference type="ARBA" id="ARBA00022801"/>
    </source>
</evidence>
<dbReference type="Gene3D" id="1.10.720.60">
    <property type="match status" value="1"/>
</dbReference>
<evidence type="ECO:0000313" key="9">
    <source>
        <dbReference type="Proteomes" id="UP001249851"/>
    </source>
</evidence>
<dbReference type="PANTHER" id="PTHR20371">
    <property type="entry name" value="ENOLASE-PHOSPHATASE E1"/>
    <property type="match status" value="1"/>
</dbReference>
<dbReference type="Pfam" id="PF00702">
    <property type="entry name" value="Hydrolase"/>
    <property type="match status" value="1"/>
</dbReference>
<comment type="pathway">
    <text evidence="6">Amino-acid biosynthesis; L-methionine biosynthesis via salvage pathway; L-methionine from S-methyl-5-thio-alpha-D-ribose 1-phosphate: step 4/6.</text>
</comment>
<dbReference type="InterPro" id="IPR023943">
    <property type="entry name" value="Enolase-ppase_E1"/>
</dbReference>
<name>A0AAD9UY07_ACRCE</name>
<accession>A0AAD9UY07</accession>
<dbReference type="SFLD" id="SFLDS00003">
    <property type="entry name" value="Haloacid_Dehalogenase"/>
    <property type="match status" value="1"/>
</dbReference>
<dbReference type="Proteomes" id="UP001249851">
    <property type="component" value="Unassembled WGS sequence"/>
</dbReference>
<keyword evidence="4 6" id="KW-0460">Magnesium</keyword>
<dbReference type="SFLD" id="SFLDG01133">
    <property type="entry name" value="C1.5.4:_Enolase-phosphatase_Li"/>
    <property type="match status" value="1"/>
</dbReference>
<dbReference type="InterPro" id="IPR023214">
    <property type="entry name" value="HAD_sf"/>
</dbReference>
<organism evidence="8 9">
    <name type="scientific">Acropora cervicornis</name>
    <name type="common">Staghorn coral</name>
    <dbReference type="NCBI Taxonomy" id="6130"/>
    <lineage>
        <taxon>Eukaryota</taxon>
        <taxon>Metazoa</taxon>
        <taxon>Cnidaria</taxon>
        <taxon>Anthozoa</taxon>
        <taxon>Hexacorallia</taxon>
        <taxon>Scleractinia</taxon>
        <taxon>Astrocoeniina</taxon>
        <taxon>Acroporidae</taxon>
        <taxon>Acropora</taxon>
    </lineage>
</organism>